<accession>A0A0E9S8P4</accession>
<protein>
    <submittedName>
        <fullName evidence="1">Uncharacterized protein</fullName>
    </submittedName>
</protein>
<organism evidence="1">
    <name type="scientific">Anguilla anguilla</name>
    <name type="common">European freshwater eel</name>
    <name type="synonym">Muraena anguilla</name>
    <dbReference type="NCBI Taxonomy" id="7936"/>
    <lineage>
        <taxon>Eukaryota</taxon>
        <taxon>Metazoa</taxon>
        <taxon>Chordata</taxon>
        <taxon>Craniata</taxon>
        <taxon>Vertebrata</taxon>
        <taxon>Euteleostomi</taxon>
        <taxon>Actinopterygii</taxon>
        <taxon>Neopterygii</taxon>
        <taxon>Teleostei</taxon>
        <taxon>Anguilliformes</taxon>
        <taxon>Anguillidae</taxon>
        <taxon>Anguilla</taxon>
    </lineage>
</organism>
<name>A0A0E9S8P4_ANGAN</name>
<dbReference type="AlphaFoldDB" id="A0A0E9S8P4"/>
<reference evidence="1" key="2">
    <citation type="journal article" date="2015" name="Fish Shellfish Immunol.">
        <title>Early steps in the European eel (Anguilla anguilla)-Vibrio vulnificus interaction in the gills: Role of the RtxA13 toxin.</title>
        <authorList>
            <person name="Callol A."/>
            <person name="Pajuelo D."/>
            <person name="Ebbesson L."/>
            <person name="Teles M."/>
            <person name="MacKenzie S."/>
            <person name="Amaro C."/>
        </authorList>
    </citation>
    <scope>NUCLEOTIDE SEQUENCE</scope>
</reference>
<reference evidence="1" key="1">
    <citation type="submission" date="2014-11" db="EMBL/GenBank/DDBJ databases">
        <authorList>
            <person name="Amaro Gonzalez C."/>
        </authorList>
    </citation>
    <scope>NUCLEOTIDE SEQUENCE</scope>
</reference>
<dbReference type="EMBL" id="GBXM01070980">
    <property type="protein sequence ID" value="JAH37597.1"/>
    <property type="molecule type" value="Transcribed_RNA"/>
</dbReference>
<sequence>MESVRTWFICHFQTSIEKCSF</sequence>
<evidence type="ECO:0000313" key="1">
    <source>
        <dbReference type="EMBL" id="JAH37597.1"/>
    </source>
</evidence>
<proteinExistence type="predicted"/>